<dbReference type="Pfam" id="PF01063">
    <property type="entry name" value="Aminotran_4"/>
    <property type="match status" value="1"/>
</dbReference>
<evidence type="ECO:0000256" key="8">
    <source>
        <dbReference type="ARBA" id="ARBA00035676"/>
    </source>
</evidence>
<name>A0ABR8LHU9_9ALTE</name>
<proteinExistence type="inferred from homology"/>
<keyword evidence="6 11" id="KW-0456">Lyase</keyword>
<dbReference type="Proteomes" id="UP000624419">
    <property type="component" value="Unassembled WGS sequence"/>
</dbReference>
<comment type="pathway">
    <text evidence="7">Cofactor biosynthesis; tetrahydrofolate biosynthesis; 4-aminobenzoate from chorismate: step 2/2.</text>
</comment>
<dbReference type="PANTHER" id="PTHR42743:SF2">
    <property type="entry name" value="AMINODEOXYCHORISMATE LYASE"/>
    <property type="match status" value="1"/>
</dbReference>
<dbReference type="NCBIfam" id="TIGR03461">
    <property type="entry name" value="pabC_Proteo"/>
    <property type="match status" value="1"/>
</dbReference>
<dbReference type="SUPFAM" id="SSF56752">
    <property type="entry name" value="D-aminoacid aminotransferase-like PLP-dependent enzymes"/>
    <property type="match status" value="1"/>
</dbReference>
<organism evidence="11 12">
    <name type="scientific">Salinimonas profundi</name>
    <dbReference type="NCBI Taxonomy" id="2729140"/>
    <lineage>
        <taxon>Bacteria</taxon>
        <taxon>Pseudomonadati</taxon>
        <taxon>Pseudomonadota</taxon>
        <taxon>Gammaproteobacteria</taxon>
        <taxon>Alteromonadales</taxon>
        <taxon>Alteromonadaceae</taxon>
        <taxon>Alteromonas/Salinimonas group</taxon>
        <taxon>Salinimonas</taxon>
    </lineage>
</organism>
<sequence>MERDRLQTLPLNDRAANYGDGVFTTMMVQRGRVALLERHINRLCRDAQLLGLVVEAARLRAEICIQAQSMTAGTLKLLISAGQGGRGYRRSEENTICLYFSQHALPDHYRSWRIDGISVGISNVCMAAQPLLAGAKHCNRLEQVLVKSRMPASVDDVLVCDYNNQIIEASAANVFWLKQGHWYTPSLEQCGVAGVMREFLIDWLAQQGETVSEVLVQPAALEDASAIFLTNALMQVIPVHTLKLDEVHHYPVEPVHTLQDEVKSAYQDEFNAI</sequence>
<evidence type="ECO:0000256" key="2">
    <source>
        <dbReference type="ARBA" id="ARBA00009320"/>
    </source>
</evidence>
<dbReference type="EMBL" id="JABBXD010000001">
    <property type="protein sequence ID" value="MBD3584773.1"/>
    <property type="molecule type" value="Genomic_DNA"/>
</dbReference>
<protein>
    <recommendedName>
        <fullName evidence="8 10">Aminodeoxychorismate lyase</fullName>
        <ecNumber evidence="8 10">4.1.3.38</ecNumber>
    </recommendedName>
</protein>
<dbReference type="PANTHER" id="PTHR42743">
    <property type="entry name" value="AMINO-ACID AMINOTRANSFERASE"/>
    <property type="match status" value="1"/>
</dbReference>
<evidence type="ECO:0000256" key="6">
    <source>
        <dbReference type="ARBA" id="ARBA00023239"/>
    </source>
</evidence>
<evidence type="ECO:0000256" key="4">
    <source>
        <dbReference type="ARBA" id="ARBA00022898"/>
    </source>
</evidence>
<evidence type="ECO:0000256" key="7">
    <source>
        <dbReference type="ARBA" id="ARBA00035633"/>
    </source>
</evidence>
<dbReference type="Gene3D" id="3.30.470.10">
    <property type="match status" value="1"/>
</dbReference>
<keyword evidence="5" id="KW-0289">Folate biosynthesis</keyword>
<comment type="catalytic activity">
    <reaction evidence="9">
        <text>4-amino-4-deoxychorismate = 4-aminobenzoate + pyruvate + H(+)</text>
        <dbReference type="Rhea" id="RHEA:16201"/>
        <dbReference type="ChEBI" id="CHEBI:15361"/>
        <dbReference type="ChEBI" id="CHEBI:15378"/>
        <dbReference type="ChEBI" id="CHEBI:17836"/>
        <dbReference type="ChEBI" id="CHEBI:58406"/>
        <dbReference type="EC" id="4.1.3.38"/>
    </reaction>
</comment>
<dbReference type="InterPro" id="IPR036038">
    <property type="entry name" value="Aminotransferase-like"/>
</dbReference>
<comment type="subunit">
    <text evidence="3">Homodimer.</text>
</comment>
<keyword evidence="12" id="KW-1185">Reference proteome</keyword>
<evidence type="ECO:0000256" key="3">
    <source>
        <dbReference type="ARBA" id="ARBA00011738"/>
    </source>
</evidence>
<evidence type="ECO:0000256" key="9">
    <source>
        <dbReference type="ARBA" id="ARBA00049529"/>
    </source>
</evidence>
<reference evidence="11 12" key="1">
    <citation type="submission" date="2020-04" db="EMBL/GenBank/DDBJ databases">
        <title>Salinimonas sp. HHU 13199.</title>
        <authorList>
            <person name="Cui X."/>
            <person name="Zhang D."/>
        </authorList>
    </citation>
    <scope>NUCLEOTIDE SEQUENCE [LARGE SCALE GENOMIC DNA]</scope>
    <source>
        <strain evidence="11 12">HHU 13199</strain>
    </source>
</reference>
<gene>
    <name evidence="11" type="primary">pabC</name>
    <name evidence="11" type="ORF">HHX48_03365</name>
</gene>
<dbReference type="CDD" id="cd01559">
    <property type="entry name" value="ADCL_like"/>
    <property type="match status" value="1"/>
</dbReference>
<evidence type="ECO:0000256" key="1">
    <source>
        <dbReference type="ARBA" id="ARBA00001933"/>
    </source>
</evidence>
<evidence type="ECO:0000313" key="11">
    <source>
        <dbReference type="EMBL" id="MBD3584773.1"/>
    </source>
</evidence>
<dbReference type="InterPro" id="IPR050571">
    <property type="entry name" value="Class-IV_PLP-Dep_Aminotrnsfr"/>
</dbReference>
<dbReference type="InterPro" id="IPR043131">
    <property type="entry name" value="BCAT-like_N"/>
</dbReference>
<dbReference type="RefSeq" id="WP_191022211.1">
    <property type="nucleotide sequence ID" value="NZ_JABBXD010000001.1"/>
</dbReference>
<evidence type="ECO:0000256" key="5">
    <source>
        <dbReference type="ARBA" id="ARBA00022909"/>
    </source>
</evidence>
<comment type="caution">
    <text evidence="11">The sequence shown here is derived from an EMBL/GenBank/DDBJ whole genome shotgun (WGS) entry which is preliminary data.</text>
</comment>
<evidence type="ECO:0000313" key="12">
    <source>
        <dbReference type="Proteomes" id="UP000624419"/>
    </source>
</evidence>
<dbReference type="InterPro" id="IPR017824">
    <property type="entry name" value="Aminodeoxychorismate_lyase_IV"/>
</dbReference>
<evidence type="ECO:0000256" key="10">
    <source>
        <dbReference type="NCBIfam" id="TIGR03461"/>
    </source>
</evidence>
<comment type="cofactor">
    <cofactor evidence="1">
        <name>pyridoxal 5'-phosphate</name>
        <dbReference type="ChEBI" id="CHEBI:597326"/>
    </cofactor>
</comment>
<comment type="similarity">
    <text evidence="2">Belongs to the class-IV pyridoxal-phosphate-dependent aminotransferase family.</text>
</comment>
<accession>A0ABR8LHU9</accession>
<keyword evidence="4" id="KW-0663">Pyridoxal phosphate</keyword>
<dbReference type="InterPro" id="IPR001544">
    <property type="entry name" value="Aminotrans_IV"/>
</dbReference>
<dbReference type="Gene3D" id="3.20.10.10">
    <property type="entry name" value="D-amino Acid Aminotransferase, subunit A, domain 2"/>
    <property type="match status" value="1"/>
</dbReference>
<dbReference type="InterPro" id="IPR043132">
    <property type="entry name" value="BCAT-like_C"/>
</dbReference>
<dbReference type="GO" id="GO:0008696">
    <property type="term" value="F:4-amino-4-deoxychorismate lyase activity"/>
    <property type="evidence" value="ECO:0007669"/>
    <property type="project" value="UniProtKB-EC"/>
</dbReference>
<dbReference type="EC" id="4.1.3.38" evidence="8 10"/>